<name>A0A4U0YTD9_9GAMM</name>
<evidence type="ECO:0000313" key="5">
    <source>
        <dbReference type="Proteomes" id="UP000305198"/>
    </source>
</evidence>
<accession>A0A4U0YTD9</accession>
<comment type="caution">
    <text evidence="4">The sequence shown here is derived from an EMBL/GenBank/DDBJ whole genome shotgun (WGS) entry which is preliminary data.</text>
</comment>
<dbReference type="PANTHER" id="PTHR43000">
    <property type="entry name" value="DTDP-D-GLUCOSE 4,6-DEHYDRATASE-RELATED"/>
    <property type="match status" value="1"/>
</dbReference>
<dbReference type="Proteomes" id="UP000305198">
    <property type="component" value="Unassembled WGS sequence"/>
</dbReference>
<evidence type="ECO:0000256" key="1">
    <source>
        <dbReference type="ARBA" id="ARBA00005125"/>
    </source>
</evidence>
<dbReference type="Pfam" id="PF01370">
    <property type="entry name" value="Epimerase"/>
    <property type="match status" value="1"/>
</dbReference>
<dbReference type="Gene3D" id="3.40.50.720">
    <property type="entry name" value="NAD(P)-binding Rossmann-like Domain"/>
    <property type="match status" value="1"/>
</dbReference>
<dbReference type="SUPFAM" id="SSF51735">
    <property type="entry name" value="NAD(P)-binding Rossmann-fold domains"/>
    <property type="match status" value="1"/>
</dbReference>
<organism evidence="4 5">
    <name type="scientific">Halopseudomonas bauzanensis</name>
    <dbReference type="NCBI Taxonomy" id="653930"/>
    <lineage>
        <taxon>Bacteria</taxon>
        <taxon>Pseudomonadati</taxon>
        <taxon>Pseudomonadota</taxon>
        <taxon>Gammaproteobacteria</taxon>
        <taxon>Pseudomonadales</taxon>
        <taxon>Pseudomonadaceae</taxon>
        <taxon>Halopseudomonas</taxon>
    </lineage>
</organism>
<gene>
    <name evidence="4" type="ORF">FA869_07880</name>
</gene>
<proteinExistence type="inferred from homology"/>
<evidence type="ECO:0000259" key="3">
    <source>
        <dbReference type="Pfam" id="PF01370"/>
    </source>
</evidence>
<dbReference type="InterPro" id="IPR036291">
    <property type="entry name" value="NAD(P)-bd_dom_sf"/>
</dbReference>
<evidence type="ECO:0000256" key="2">
    <source>
        <dbReference type="ARBA" id="ARBA00007637"/>
    </source>
</evidence>
<reference evidence="4 5" key="1">
    <citation type="submission" date="2019-04" db="EMBL/GenBank/DDBJ databases">
        <title>Crypto-aerobic microbial life in anoxic (sulfidic) marine sediments.</title>
        <authorList>
            <person name="Bhattacharya S."/>
            <person name="Roy C."/>
            <person name="Mondal N."/>
            <person name="Sarkar J."/>
            <person name="Mandal S."/>
            <person name="Rameez M.J."/>
            <person name="Ghosh W."/>
        </authorList>
    </citation>
    <scope>NUCLEOTIDE SEQUENCE [LARGE SCALE GENOMIC DNA]</scope>
    <source>
        <strain evidence="4 5">SBBB</strain>
    </source>
</reference>
<dbReference type="InterPro" id="IPR001509">
    <property type="entry name" value="Epimerase_deHydtase"/>
</dbReference>
<dbReference type="EMBL" id="SWAV01000002">
    <property type="protein sequence ID" value="TKA92303.1"/>
    <property type="molecule type" value="Genomic_DNA"/>
</dbReference>
<feature type="domain" description="NAD-dependent epimerase/dehydratase" evidence="3">
    <location>
        <begin position="5"/>
        <end position="228"/>
    </location>
</feature>
<protein>
    <submittedName>
        <fullName evidence="4">NAD-dependent epimerase/dehydratase family protein</fullName>
    </submittedName>
</protein>
<dbReference type="RefSeq" id="WP_136869250.1">
    <property type="nucleotide sequence ID" value="NZ_SWAV01000002.1"/>
</dbReference>
<sequence>MSKLLVTGQSGFVGRHLLAHLANHQSEWQPVAAPSHDLLDTNSLDAWVSATRPDAVIHLAGQTFVPEAFRNPARTLQINLLGTLNLLQALKRNDFQGTFLYVSSGDVYGQVTAEQLPIDETLLPKPRNPYAVSKLAAENLCLQWSFSEPDWRIVIARPFNHIGPGQAADFLVPDMARQLIRIRKGLQLPRLQVGDVDVSRDFLDVRDVVRAYFHLLEKGQSGEIYNVCSGVERDIRELIMQMASLAEVEITLEQHPDRLRRAEQRRVAGSGEKLRAQTNWQPIITTTTTLHDVLSDWDERIHNNNE</sequence>
<comment type="pathway">
    <text evidence="1">Bacterial outer membrane biogenesis; LPS O-antigen biosynthesis.</text>
</comment>
<dbReference type="AlphaFoldDB" id="A0A4U0YTD9"/>
<evidence type="ECO:0000313" key="4">
    <source>
        <dbReference type="EMBL" id="TKA92303.1"/>
    </source>
</evidence>
<dbReference type="Gene3D" id="3.90.25.10">
    <property type="entry name" value="UDP-galactose 4-epimerase, domain 1"/>
    <property type="match status" value="1"/>
</dbReference>
<comment type="similarity">
    <text evidence="2">Belongs to the NAD(P)-dependent epimerase/dehydratase family.</text>
</comment>